<accession>A0A0N4WG66</accession>
<dbReference type="WBParaSite" id="HPLM_0000977501-mRNA-1">
    <property type="protein sequence ID" value="HPLM_0000977501-mRNA-1"/>
    <property type="gene ID" value="HPLM_0000977501"/>
</dbReference>
<sequence length="63" mass="7142">LKFLAQLCRGDWNKEGSRGLPSHLDALRNSLCYGQHQRFRSPFTIHPFIVSGVFIVNARGEIS</sequence>
<protein>
    <submittedName>
        <fullName evidence="1">Ovule protein</fullName>
    </submittedName>
</protein>
<organism evidence="1">
    <name type="scientific">Haemonchus placei</name>
    <name type="common">Barber's pole worm</name>
    <dbReference type="NCBI Taxonomy" id="6290"/>
    <lineage>
        <taxon>Eukaryota</taxon>
        <taxon>Metazoa</taxon>
        <taxon>Ecdysozoa</taxon>
        <taxon>Nematoda</taxon>
        <taxon>Chromadorea</taxon>
        <taxon>Rhabditida</taxon>
        <taxon>Rhabditina</taxon>
        <taxon>Rhabditomorpha</taxon>
        <taxon>Strongyloidea</taxon>
        <taxon>Trichostrongylidae</taxon>
        <taxon>Haemonchus</taxon>
    </lineage>
</organism>
<proteinExistence type="predicted"/>
<evidence type="ECO:0000313" key="1">
    <source>
        <dbReference type="WBParaSite" id="HPLM_0000977501-mRNA-1"/>
    </source>
</evidence>
<name>A0A0N4WG66_HAEPC</name>
<reference evidence="1" key="1">
    <citation type="submission" date="2017-02" db="UniProtKB">
        <authorList>
            <consortium name="WormBaseParasite"/>
        </authorList>
    </citation>
    <scope>IDENTIFICATION</scope>
</reference>
<dbReference type="AlphaFoldDB" id="A0A0N4WG66"/>